<dbReference type="InterPro" id="IPR004184">
    <property type="entry name" value="PFL_dom"/>
</dbReference>
<dbReference type="Proteomes" id="UP000199158">
    <property type="component" value="Unassembled WGS sequence"/>
</dbReference>
<organism evidence="6 7">
    <name type="scientific">Hydrogenoanaerobacterium saccharovorans</name>
    <dbReference type="NCBI Taxonomy" id="474960"/>
    <lineage>
        <taxon>Bacteria</taxon>
        <taxon>Bacillati</taxon>
        <taxon>Bacillota</taxon>
        <taxon>Clostridia</taxon>
        <taxon>Eubacteriales</taxon>
        <taxon>Oscillospiraceae</taxon>
        <taxon>Hydrogenoanaerobacterium</taxon>
    </lineage>
</organism>
<dbReference type="InterPro" id="IPR051215">
    <property type="entry name" value="GRE"/>
</dbReference>
<sequence length="756" mass="85648">MLLINEKFPANERIQRLRKRSTDLSKSGKRNVLVDNPEFLVYHWSGHCAGFSPATGELALGDDERINVGDHNCRVDNGKPFPYADQMPSKINGFEYSVTNWATDYAFFLDHSPAEVYPDETIVGEFHWQLDEARNFIYPEEVHGLGFDLRVLGAGGTSLAHTCPDLSIGLSRGWSGLLEDVRKSLAKWQSLGNEQRVTYLKAQVIVVEAIIRFAERHAKRAINLSENESNTEQKALYQKIAKNMQQLAVGKPETFEQAVQWIQFFQVVERINGHGNGYGRLDQLLIDFYKSDLKSGRISRDDARNLIAELYLKYGGNYFSFGGRNRDGSDATNEMSWIGLEAYDMIGGYNHLGVMWHDDIDPAYYSYACDVVTRNGCGVPTLVSYDVMRDSELYSGYCWDDAWNMSYSGCQWYCAVGSEYCDHDLNSFVLPVPLQRAMQRAEKEEYIDFEQFWSAYTEEVEKTASAFAYFKNKVYEWQDKVWPEMVTSLCMKGCIEKGLDVTSIGGVNNAYTSVNVLGVPNVVDSIYAIQKVIFKQKKYTIAQLNKAIADNWSDQEVMRQTMLKQEKFGNDLDGVDLIYQRVAENIRATLAAQHNIKGFSFRASLFQYMGHTYAGPMLGATADGRLAEEPIAHGCNPMHGRNGNGLTATAKSLLKVPFRKYQGGSLQIELQPKFFDGKDNKGQYIERFSKAFMKNGGIQINFNVIDLEKLKKALADPTNPEYADIVVKVTGYSAHFVVMDREFQKEFVARVNYEAI</sequence>
<dbReference type="InterPro" id="IPR001150">
    <property type="entry name" value="Gly_radical"/>
</dbReference>
<dbReference type="AlphaFoldDB" id="A0A1H7Z8L8"/>
<accession>A0A1H7Z8L8</accession>
<keyword evidence="6" id="KW-0670">Pyruvate</keyword>
<dbReference type="Pfam" id="PF01228">
    <property type="entry name" value="Gly_radical"/>
    <property type="match status" value="1"/>
</dbReference>
<evidence type="ECO:0000313" key="6">
    <source>
        <dbReference type="EMBL" id="SEM54605.1"/>
    </source>
</evidence>
<reference evidence="6 7" key="1">
    <citation type="submission" date="2016-10" db="EMBL/GenBank/DDBJ databases">
        <authorList>
            <person name="de Groot N.N."/>
        </authorList>
    </citation>
    <scope>NUCLEOTIDE SEQUENCE [LARGE SCALE GENOMIC DNA]</scope>
    <source>
        <strain evidence="6 7">CGMCC 1.5070</strain>
    </source>
</reference>
<name>A0A1H7Z8L8_9FIRM</name>
<keyword evidence="1 3" id="KW-0556">Organic radical</keyword>
<dbReference type="STRING" id="474960.SAMN05216180_0502"/>
<dbReference type="RefSeq" id="WP_092751305.1">
    <property type="nucleotide sequence ID" value="NZ_FOCG01000001.1"/>
</dbReference>
<evidence type="ECO:0000256" key="3">
    <source>
        <dbReference type="PROSITE-ProRule" id="PRU00493"/>
    </source>
</evidence>
<feature type="domain" description="Glycine radical" evidence="4">
    <location>
        <begin position="633"/>
        <end position="756"/>
    </location>
</feature>
<evidence type="ECO:0000256" key="2">
    <source>
        <dbReference type="ARBA" id="ARBA00023239"/>
    </source>
</evidence>
<dbReference type="Gene3D" id="3.20.70.20">
    <property type="match status" value="1"/>
</dbReference>
<dbReference type="PROSITE" id="PS51554">
    <property type="entry name" value="PFL"/>
    <property type="match status" value="1"/>
</dbReference>
<dbReference type="GO" id="GO:0016829">
    <property type="term" value="F:lyase activity"/>
    <property type="evidence" value="ECO:0007669"/>
    <property type="project" value="UniProtKB-KW"/>
</dbReference>
<dbReference type="PANTHER" id="PTHR43641">
    <property type="entry name" value="FORMATE ACETYLTRANSFERASE 3-RELATED"/>
    <property type="match status" value="1"/>
</dbReference>
<dbReference type="SUPFAM" id="SSF51998">
    <property type="entry name" value="PFL-like glycyl radical enzymes"/>
    <property type="match status" value="1"/>
</dbReference>
<proteinExistence type="predicted"/>
<gene>
    <name evidence="6" type="ORF">SAMN05216180_0502</name>
</gene>
<dbReference type="PANTHER" id="PTHR43641:SF2">
    <property type="entry name" value="DEHYDRATASE YBIW-RELATED"/>
    <property type="match status" value="1"/>
</dbReference>
<dbReference type="GO" id="GO:0005829">
    <property type="term" value="C:cytosol"/>
    <property type="evidence" value="ECO:0007669"/>
    <property type="project" value="TreeGrafter"/>
</dbReference>
<dbReference type="OrthoDB" id="9803969at2"/>
<dbReference type="EMBL" id="FOCG01000001">
    <property type="protein sequence ID" value="SEM54605.1"/>
    <property type="molecule type" value="Genomic_DNA"/>
</dbReference>
<feature type="modified residue" description="Glycine radical" evidence="3">
    <location>
        <position position="731"/>
    </location>
</feature>
<keyword evidence="7" id="KW-1185">Reference proteome</keyword>
<protein>
    <submittedName>
        <fullName evidence="6">Pyruvate-formate lyase</fullName>
    </submittedName>
</protein>
<keyword evidence="2 6" id="KW-0456">Lyase</keyword>
<evidence type="ECO:0000256" key="1">
    <source>
        <dbReference type="ARBA" id="ARBA00022818"/>
    </source>
</evidence>
<evidence type="ECO:0000259" key="5">
    <source>
        <dbReference type="PROSITE" id="PS51554"/>
    </source>
</evidence>
<dbReference type="Pfam" id="PF02901">
    <property type="entry name" value="PFL-like"/>
    <property type="match status" value="1"/>
</dbReference>
<evidence type="ECO:0000313" key="7">
    <source>
        <dbReference type="Proteomes" id="UP000199158"/>
    </source>
</evidence>
<evidence type="ECO:0000259" key="4">
    <source>
        <dbReference type="PROSITE" id="PS51149"/>
    </source>
</evidence>
<dbReference type="PROSITE" id="PS51149">
    <property type="entry name" value="GLY_RADICAL_2"/>
    <property type="match status" value="1"/>
</dbReference>
<feature type="domain" description="PFL" evidence="5">
    <location>
        <begin position="1"/>
        <end position="626"/>
    </location>
</feature>